<organism evidence="1">
    <name type="scientific">Oryza glumipatula</name>
    <dbReference type="NCBI Taxonomy" id="40148"/>
    <lineage>
        <taxon>Eukaryota</taxon>
        <taxon>Viridiplantae</taxon>
        <taxon>Streptophyta</taxon>
        <taxon>Embryophyta</taxon>
        <taxon>Tracheophyta</taxon>
        <taxon>Spermatophyta</taxon>
        <taxon>Magnoliopsida</taxon>
        <taxon>Liliopsida</taxon>
        <taxon>Poales</taxon>
        <taxon>Poaceae</taxon>
        <taxon>BOP clade</taxon>
        <taxon>Oryzoideae</taxon>
        <taxon>Oryzeae</taxon>
        <taxon>Oryzinae</taxon>
        <taxon>Oryza</taxon>
    </lineage>
</organism>
<proteinExistence type="predicted"/>
<dbReference type="HOGENOM" id="CLU_2243451_0_0_1"/>
<name>A0A0E0BRH3_9ORYZ</name>
<protein>
    <submittedName>
        <fullName evidence="1">Uncharacterized protein</fullName>
    </submittedName>
</protein>
<keyword evidence="2" id="KW-1185">Reference proteome</keyword>
<dbReference type="AlphaFoldDB" id="A0A0E0BRH3"/>
<dbReference type="Proteomes" id="UP000026961">
    <property type="component" value="Chromosome 12"/>
</dbReference>
<dbReference type="EnsemblPlants" id="OGLUM12G10270.1">
    <property type="protein sequence ID" value="OGLUM12G10270.1"/>
    <property type="gene ID" value="OGLUM12G10270"/>
</dbReference>
<dbReference type="Gramene" id="OGLUM12G10270.1">
    <property type="protein sequence ID" value="OGLUM12G10270.1"/>
    <property type="gene ID" value="OGLUM12G10270"/>
</dbReference>
<evidence type="ECO:0000313" key="1">
    <source>
        <dbReference type="EnsemblPlants" id="OGLUM12G10270.1"/>
    </source>
</evidence>
<evidence type="ECO:0000313" key="2">
    <source>
        <dbReference type="Proteomes" id="UP000026961"/>
    </source>
</evidence>
<accession>A0A0E0BRH3</accession>
<reference evidence="1" key="2">
    <citation type="submission" date="2018-05" db="EMBL/GenBank/DDBJ databases">
        <title>OgluRS3 (Oryza glumaepatula Reference Sequence Version 3).</title>
        <authorList>
            <person name="Zhang J."/>
            <person name="Kudrna D."/>
            <person name="Lee S."/>
            <person name="Talag J."/>
            <person name="Welchert J."/>
            <person name="Wing R.A."/>
        </authorList>
    </citation>
    <scope>NUCLEOTIDE SEQUENCE [LARGE SCALE GENOMIC DNA]</scope>
</reference>
<reference evidence="1" key="1">
    <citation type="submission" date="2015-04" db="UniProtKB">
        <authorList>
            <consortium name="EnsemblPlants"/>
        </authorList>
    </citation>
    <scope>IDENTIFICATION</scope>
</reference>
<sequence length="109" mass="12149">MNRDSTEIASVERDVAEITNMELIGVEWDGRNSLAWIWWWTTSSSSPSAAHPTAGVALPPPVDAALSSTDDASHTLSLPNRWRRLVGERVRRWTGDDDDEQRHGIRVVG</sequence>